<comment type="caution">
    <text evidence="4">The sequence shown here is derived from an EMBL/GenBank/DDBJ whole genome shotgun (WGS) entry which is preliminary data.</text>
</comment>
<evidence type="ECO:0000313" key="4">
    <source>
        <dbReference type="EMBL" id="CAK0865185.1"/>
    </source>
</evidence>
<dbReference type="PANTHER" id="PTHR19211">
    <property type="entry name" value="ATP-BINDING TRANSPORT PROTEIN-RELATED"/>
    <property type="match status" value="1"/>
</dbReference>
<sequence length="272" mass="30739">MTLLCSEASPSEDPEGAVGEVSRHCNLRMAYMKQDHLKALGPFFDTSPFVYITDRFKYGYDGDLQKRLMEPEDEEEADRRKALAKEHGKYGNQVAELVSRTKMGSTLAYEVRWEGLDDPKQNTVETISKLKAMGLDKVVIACDERIAAKAAGLDQKPLTRREVVRHCEAFGIDEEMCCNRQIRGFSAGQKVRLSLAAMFWTKPHLIAVDEPTNYLDVETVEALAKALTMFRGGILMIEPKTDFVERICNEKWHMEDGTITVEKLKNGAKRQA</sequence>
<dbReference type="InterPro" id="IPR050611">
    <property type="entry name" value="ABCF"/>
</dbReference>
<accession>A0ABN9UY55</accession>
<keyword evidence="1" id="KW-0963">Cytoplasm</keyword>
<dbReference type="EMBL" id="CAUYUJ010016425">
    <property type="protein sequence ID" value="CAK0865185.1"/>
    <property type="molecule type" value="Genomic_DNA"/>
</dbReference>
<proteinExistence type="predicted"/>
<evidence type="ECO:0000256" key="2">
    <source>
        <dbReference type="ARBA" id="ARBA00022737"/>
    </source>
</evidence>
<evidence type="ECO:0000313" key="5">
    <source>
        <dbReference type="EMBL" id="CAK0865188.1"/>
    </source>
</evidence>
<evidence type="ECO:0000256" key="1">
    <source>
        <dbReference type="ARBA" id="ARBA00022490"/>
    </source>
</evidence>
<dbReference type="EMBL" id="CAUYUJ010016425">
    <property type="protein sequence ID" value="CAK0865188.1"/>
    <property type="molecule type" value="Genomic_DNA"/>
</dbReference>
<dbReference type="PANTHER" id="PTHR19211:SF5">
    <property type="entry name" value="ELONGATION FACTOR 3A-RELATED"/>
    <property type="match status" value="1"/>
</dbReference>
<dbReference type="Gene3D" id="3.40.50.300">
    <property type="entry name" value="P-loop containing nucleotide triphosphate hydrolases"/>
    <property type="match status" value="1"/>
</dbReference>
<evidence type="ECO:0000313" key="6">
    <source>
        <dbReference type="Proteomes" id="UP001189429"/>
    </source>
</evidence>
<keyword evidence="6" id="KW-1185">Reference proteome</keyword>
<dbReference type="Pfam" id="PF00005">
    <property type="entry name" value="ABC_tran"/>
    <property type="match status" value="1"/>
</dbReference>
<dbReference type="InterPro" id="IPR047038">
    <property type="entry name" value="eEF3_chromodomain-like_sf"/>
</dbReference>
<reference evidence="4" key="1">
    <citation type="submission" date="2023-10" db="EMBL/GenBank/DDBJ databases">
        <authorList>
            <person name="Chen Y."/>
            <person name="Shah S."/>
            <person name="Dougan E. K."/>
            <person name="Thang M."/>
            <person name="Chan C."/>
        </authorList>
    </citation>
    <scope>NUCLEOTIDE SEQUENCE [LARGE SCALE GENOMIC DNA]</scope>
</reference>
<protein>
    <recommendedName>
        <fullName evidence="3">ABC transporter domain-containing protein</fullName>
    </recommendedName>
</protein>
<name>A0ABN9UY55_9DINO</name>
<dbReference type="Proteomes" id="UP001189429">
    <property type="component" value="Unassembled WGS sequence"/>
</dbReference>
<dbReference type="SUPFAM" id="SSF52540">
    <property type="entry name" value="P-loop containing nucleoside triphosphate hydrolases"/>
    <property type="match status" value="1"/>
</dbReference>
<evidence type="ECO:0000259" key="3">
    <source>
        <dbReference type="Pfam" id="PF00005"/>
    </source>
</evidence>
<feature type="domain" description="ABC transporter" evidence="3">
    <location>
        <begin position="168"/>
        <end position="213"/>
    </location>
</feature>
<dbReference type="InterPro" id="IPR027417">
    <property type="entry name" value="P-loop_NTPase"/>
</dbReference>
<dbReference type="Gene3D" id="2.40.50.990">
    <property type="match status" value="1"/>
</dbReference>
<organism evidence="4 6">
    <name type="scientific">Prorocentrum cordatum</name>
    <dbReference type="NCBI Taxonomy" id="2364126"/>
    <lineage>
        <taxon>Eukaryota</taxon>
        <taxon>Sar</taxon>
        <taxon>Alveolata</taxon>
        <taxon>Dinophyceae</taxon>
        <taxon>Prorocentrales</taxon>
        <taxon>Prorocentraceae</taxon>
        <taxon>Prorocentrum</taxon>
    </lineage>
</organism>
<dbReference type="InterPro" id="IPR003439">
    <property type="entry name" value="ABC_transporter-like_ATP-bd"/>
</dbReference>
<keyword evidence="2" id="KW-0677">Repeat</keyword>
<gene>
    <name evidence="4" type="ORF">PCOR1329_LOCUS52772</name>
    <name evidence="5" type="ORF">PCOR1329_LOCUS52775</name>
</gene>